<organism evidence="1 2">
    <name type="scientific">Floridaenema aerugineum BLCC-F46</name>
    <dbReference type="NCBI Taxonomy" id="3153654"/>
    <lineage>
        <taxon>Bacteria</taxon>
        <taxon>Bacillati</taxon>
        <taxon>Cyanobacteriota</taxon>
        <taxon>Cyanophyceae</taxon>
        <taxon>Oscillatoriophycideae</taxon>
        <taxon>Aerosakkonematales</taxon>
        <taxon>Aerosakkonemataceae</taxon>
        <taxon>Floridanema</taxon>
        <taxon>Floridanema aerugineum</taxon>
    </lineage>
</organism>
<proteinExistence type="predicted"/>
<sequence>MDSNHLISPSVVNITIAVIYRMKQQYLWQAISVSQYYWFSHPNNSF</sequence>
<evidence type="ECO:0000313" key="1">
    <source>
        <dbReference type="EMBL" id="MFB2881879.1"/>
    </source>
</evidence>
<evidence type="ECO:0000313" key="2">
    <source>
        <dbReference type="Proteomes" id="UP001576774"/>
    </source>
</evidence>
<accession>A0ABV4XGQ7</accession>
<dbReference type="Proteomes" id="UP001576774">
    <property type="component" value="Unassembled WGS sequence"/>
</dbReference>
<dbReference type="RefSeq" id="WP_413274863.1">
    <property type="nucleotide sequence ID" value="NZ_JBHFNQ010000252.1"/>
</dbReference>
<gene>
    <name evidence="1" type="ORF">ACE1CC_33950</name>
</gene>
<protein>
    <submittedName>
        <fullName evidence="1">Uncharacterized protein</fullName>
    </submittedName>
</protein>
<dbReference type="EMBL" id="JBHFNQ010000252">
    <property type="protein sequence ID" value="MFB2881879.1"/>
    <property type="molecule type" value="Genomic_DNA"/>
</dbReference>
<comment type="caution">
    <text evidence="1">The sequence shown here is derived from an EMBL/GenBank/DDBJ whole genome shotgun (WGS) entry which is preliminary data.</text>
</comment>
<name>A0ABV4XGQ7_9CYAN</name>
<reference evidence="1 2" key="1">
    <citation type="submission" date="2024-09" db="EMBL/GenBank/DDBJ databases">
        <title>Floridaenema gen nov. (Aerosakkonemataceae, Aerosakkonematales ord. nov., Cyanobacteria) from benthic tropical and subtropical fresh waters, with the description of four new species.</title>
        <authorList>
            <person name="Moretto J.A."/>
            <person name="Berthold D.E."/>
            <person name="Lefler F.W."/>
            <person name="Huang I.-S."/>
            <person name="Laughinghouse H. IV."/>
        </authorList>
    </citation>
    <scope>NUCLEOTIDE SEQUENCE [LARGE SCALE GENOMIC DNA]</scope>
    <source>
        <strain evidence="1 2">BLCC-F46</strain>
    </source>
</reference>
<keyword evidence="2" id="KW-1185">Reference proteome</keyword>